<dbReference type="EMBL" id="MTKT01005815">
    <property type="protein sequence ID" value="OWM64276.1"/>
    <property type="molecule type" value="Genomic_DNA"/>
</dbReference>
<name>A0A218VV53_PUNGR</name>
<dbReference type="AlphaFoldDB" id="A0A218VV53"/>
<evidence type="ECO:0000313" key="8">
    <source>
        <dbReference type="Proteomes" id="UP000197138"/>
    </source>
</evidence>
<evidence type="ECO:0000256" key="4">
    <source>
        <dbReference type="PROSITE-ProRule" id="PRU00175"/>
    </source>
</evidence>
<dbReference type="PROSITE" id="PS50089">
    <property type="entry name" value="ZF_RING_2"/>
    <property type="match status" value="1"/>
</dbReference>
<protein>
    <recommendedName>
        <fullName evidence="6">RING-type domain-containing protein</fullName>
    </recommendedName>
</protein>
<evidence type="ECO:0000313" key="7">
    <source>
        <dbReference type="EMBL" id="OWM64276.1"/>
    </source>
</evidence>
<evidence type="ECO:0000256" key="5">
    <source>
        <dbReference type="SAM" id="MobiDB-lite"/>
    </source>
</evidence>
<feature type="domain" description="RING-type" evidence="6">
    <location>
        <begin position="11"/>
        <end position="59"/>
    </location>
</feature>
<feature type="compositionally biased region" description="Low complexity" evidence="5">
    <location>
        <begin position="408"/>
        <end position="423"/>
    </location>
</feature>
<dbReference type="Proteomes" id="UP000197138">
    <property type="component" value="Unassembled WGS sequence"/>
</dbReference>
<feature type="region of interest" description="Disordered" evidence="5">
    <location>
        <begin position="285"/>
        <end position="304"/>
    </location>
</feature>
<comment type="caution">
    <text evidence="7">The sequence shown here is derived from an EMBL/GenBank/DDBJ whole genome shotgun (WGS) entry which is preliminary data.</text>
</comment>
<dbReference type="CDD" id="cd16448">
    <property type="entry name" value="RING-H2"/>
    <property type="match status" value="1"/>
</dbReference>
<evidence type="ECO:0000256" key="3">
    <source>
        <dbReference type="ARBA" id="ARBA00022833"/>
    </source>
</evidence>
<accession>A0A218VV53</accession>
<dbReference type="GO" id="GO:0008270">
    <property type="term" value="F:zinc ion binding"/>
    <property type="evidence" value="ECO:0007669"/>
    <property type="project" value="UniProtKB-KW"/>
</dbReference>
<dbReference type="SMART" id="SM00184">
    <property type="entry name" value="RING"/>
    <property type="match status" value="1"/>
</dbReference>
<gene>
    <name evidence="7" type="ORF">CDL15_Pgr018848</name>
</gene>
<dbReference type="PANTHER" id="PTHR47344">
    <property type="entry name" value="RING ZINC FINGER PROTEIN-RELATED"/>
    <property type="match status" value="1"/>
</dbReference>
<keyword evidence="3" id="KW-0862">Zinc</keyword>
<dbReference type="InterPro" id="IPR001841">
    <property type="entry name" value="Znf_RING"/>
</dbReference>
<dbReference type="Gene3D" id="3.30.40.10">
    <property type="entry name" value="Zinc/RING finger domain, C3HC4 (zinc finger)"/>
    <property type="match status" value="1"/>
</dbReference>
<evidence type="ECO:0000256" key="1">
    <source>
        <dbReference type="ARBA" id="ARBA00022723"/>
    </source>
</evidence>
<sequence length="579" mass="63509">MAASTGSKMICTICFEELKPIFEDLQAVSICGHVFHELCLQQWFEYCSSTRKHSCPICKQGCSGNKVCRLYFQSTGDIDDSILDGKLMDCAEDPDALRREVLRLEAKVSGLTSTTERQGKDLKELADELYQCKELGKREAALKDNAVNLLRIKSEELDRSNSECLRFRDKNMALAKELAAIKLVSDLDLDEDEVLNLASLGNESDSRHTIDTLRKSLVIQNKSYNKLLADHKGLISKCSALRRGEDRFRSKHEKAKEKISKLKIRIKELETAVEGKENELLRALKASKKKSSKRPDRNDVESPNLIKFHVEDQPAQIPAPMSSSETGVMAKTSRCLQTIEGCNSKKDSDAHRPSTLIAAHELEGPFILVDEDASELPAAEQSPKFNLNCQSSETAVVKDNGMLQSGLKKSSTNAKASSSEASSRPQPILGSGTGSNLTGCSTATIDDDALVDNASDRPVLTIRKEIPSEVPLYKPDGTSRYLGKWCKRAQNKSLNATQSATNSNLIAVGSDGRGGRIKVLRSPIHYSLDDKENSAKRSRIGSKTTGLLSQGCRQIEQFFQKGVMAEAVMGGGDGTVVFG</sequence>
<organism evidence="7 8">
    <name type="scientific">Punica granatum</name>
    <name type="common">Pomegranate</name>
    <dbReference type="NCBI Taxonomy" id="22663"/>
    <lineage>
        <taxon>Eukaryota</taxon>
        <taxon>Viridiplantae</taxon>
        <taxon>Streptophyta</taxon>
        <taxon>Embryophyta</taxon>
        <taxon>Tracheophyta</taxon>
        <taxon>Spermatophyta</taxon>
        <taxon>Magnoliopsida</taxon>
        <taxon>eudicotyledons</taxon>
        <taxon>Gunneridae</taxon>
        <taxon>Pentapetalae</taxon>
        <taxon>rosids</taxon>
        <taxon>malvids</taxon>
        <taxon>Myrtales</taxon>
        <taxon>Lythraceae</taxon>
        <taxon>Punica</taxon>
    </lineage>
</organism>
<dbReference type="PANTHER" id="PTHR47344:SF1">
    <property type="entry name" value="RING ZINC FINGER PROTEIN-RELATED"/>
    <property type="match status" value="1"/>
</dbReference>
<reference evidence="8" key="1">
    <citation type="journal article" date="2017" name="Plant J.">
        <title>The pomegranate (Punica granatum L.) genome and the genomics of punicalagin biosynthesis.</title>
        <authorList>
            <person name="Qin G."/>
            <person name="Xu C."/>
            <person name="Ming R."/>
            <person name="Tang H."/>
            <person name="Guyot R."/>
            <person name="Kramer E.M."/>
            <person name="Hu Y."/>
            <person name="Yi X."/>
            <person name="Qi Y."/>
            <person name="Xu X."/>
            <person name="Gao Z."/>
            <person name="Pan H."/>
            <person name="Jian J."/>
            <person name="Tian Y."/>
            <person name="Yue Z."/>
            <person name="Xu Y."/>
        </authorList>
    </citation>
    <scope>NUCLEOTIDE SEQUENCE [LARGE SCALE GENOMIC DNA]</scope>
    <source>
        <strain evidence="8">cv. Dabenzi</strain>
    </source>
</reference>
<dbReference type="InterPro" id="IPR011016">
    <property type="entry name" value="Znf_RING-CH"/>
</dbReference>
<feature type="region of interest" description="Disordered" evidence="5">
    <location>
        <begin position="398"/>
        <end position="436"/>
    </location>
</feature>
<keyword evidence="1" id="KW-0479">Metal-binding</keyword>
<keyword evidence="2 4" id="KW-0863">Zinc-finger</keyword>
<evidence type="ECO:0000259" key="6">
    <source>
        <dbReference type="PROSITE" id="PS50089"/>
    </source>
</evidence>
<dbReference type="SUPFAM" id="SSF57850">
    <property type="entry name" value="RING/U-box"/>
    <property type="match status" value="1"/>
</dbReference>
<dbReference type="Pfam" id="PF13639">
    <property type="entry name" value="zf-RING_2"/>
    <property type="match status" value="1"/>
</dbReference>
<proteinExistence type="predicted"/>
<evidence type="ECO:0000256" key="2">
    <source>
        <dbReference type="ARBA" id="ARBA00022771"/>
    </source>
</evidence>
<dbReference type="SMART" id="SM00744">
    <property type="entry name" value="RINGv"/>
    <property type="match status" value="1"/>
</dbReference>
<dbReference type="InterPro" id="IPR013083">
    <property type="entry name" value="Znf_RING/FYVE/PHD"/>
</dbReference>